<evidence type="ECO:0000256" key="1">
    <source>
        <dbReference type="SAM" id="MobiDB-lite"/>
    </source>
</evidence>
<evidence type="ECO:0000256" key="2">
    <source>
        <dbReference type="SAM" id="Phobius"/>
    </source>
</evidence>
<evidence type="ECO:0008006" key="5">
    <source>
        <dbReference type="Google" id="ProtNLM"/>
    </source>
</evidence>
<organism evidence="3 4">
    <name type="scientific">Dryococelus australis</name>
    <dbReference type="NCBI Taxonomy" id="614101"/>
    <lineage>
        <taxon>Eukaryota</taxon>
        <taxon>Metazoa</taxon>
        <taxon>Ecdysozoa</taxon>
        <taxon>Arthropoda</taxon>
        <taxon>Hexapoda</taxon>
        <taxon>Insecta</taxon>
        <taxon>Pterygota</taxon>
        <taxon>Neoptera</taxon>
        <taxon>Polyneoptera</taxon>
        <taxon>Phasmatodea</taxon>
        <taxon>Verophasmatodea</taxon>
        <taxon>Anareolatae</taxon>
        <taxon>Phasmatidae</taxon>
        <taxon>Eurycanthinae</taxon>
        <taxon>Dryococelus</taxon>
    </lineage>
</organism>
<name>A0ABQ9I9A2_9NEOP</name>
<gene>
    <name evidence="3" type="ORF">PR048_005819</name>
</gene>
<protein>
    <recommendedName>
        <fullName evidence="5">Peptidase S1 domain-containing protein</fullName>
    </recommendedName>
</protein>
<keyword evidence="4" id="KW-1185">Reference proteome</keyword>
<feature type="transmembrane region" description="Helical" evidence="2">
    <location>
        <begin position="191"/>
        <end position="211"/>
    </location>
</feature>
<evidence type="ECO:0000313" key="3">
    <source>
        <dbReference type="EMBL" id="KAJ8893231.1"/>
    </source>
</evidence>
<sequence>MNFSSPSVIETPAKLNIVGVNVQALSIAALIGLFQSLAVLEFELLRGRNRVEIDVRRSYLTHVLLWIVRGASWSRQYFNITKAFLRLVCHTWTDTVLLTVPERCLMRAKEKAYFPESASEAGRSIATVKHCCQESGLDITKIFLGARCRPGYQTIGRGPHYRRLWTPSTFSLVTQRASIHCNIVVYVRIRLGLGALCFALPLLLAFSPTLFMGSNNFTITITSTAFSFSDVFAAGRYKGDELLAMENICRAYPDDSAVKSTYWDADDVRSMARSPLATSVREVASKFSYHEIRVSFPGEPIACRRTASAYSMYPYDPNGSACTVKRLQFPVKAGTLRAPARTVSMGSRASGQARSCLENRVVQRMGRPMIYKGATRRTPPPQFRLRDYGQVTESCDRCQLRATRRCCEVGVARVVRVPADRGPLVIEEGCRSYLAAVTVGSTFQLFPRELQHSSYFVRVSQYISWIEYHVWNVTTSNLIRGYKLAPRPPQPPHSPPHPHLAPHSARRALQSARHAPSTPILHLPTLLPPPLIILLHNEL</sequence>
<keyword evidence="2" id="KW-0472">Membrane</keyword>
<feature type="compositionally biased region" description="Pro residues" evidence="1">
    <location>
        <begin position="486"/>
        <end position="499"/>
    </location>
</feature>
<dbReference type="Proteomes" id="UP001159363">
    <property type="component" value="Chromosome 2"/>
</dbReference>
<evidence type="ECO:0000313" key="4">
    <source>
        <dbReference type="Proteomes" id="UP001159363"/>
    </source>
</evidence>
<reference evidence="3 4" key="1">
    <citation type="submission" date="2023-02" db="EMBL/GenBank/DDBJ databases">
        <title>LHISI_Scaffold_Assembly.</title>
        <authorList>
            <person name="Stuart O.P."/>
            <person name="Cleave R."/>
            <person name="Magrath M.J.L."/>
            <person name="Mikheyev A.S."/>
        </authorList>
    </citation>
    <scope>NUCLEOTIDE SEQUENCE [LARGE SCALE GENOMIC DNA]</scope>
    <source>
        <strain evidence="3">Daus_M_001</strain>
        <tissue evidence="3">Leg muscle</tissue>
    </source>
</reference>
<comment type="caution">
    <text evidence="3">The sequence shown here is derived from an EMBL/GenBank/DDBJ whole genome shotgun (WGS) entry which is preliminary data.</text>
</comment>
<dbReference type="EMBL" id="JARBHB010000002">
    <property type="protein sequence ID" value="KAJ8893231.1"/>
    <property type="molecule type" value="Genomic_DNA"/>
</dbReference>
<accession>A0ABQ9I9A2</accession>
<feature type="transmembrane region" description="Helical" evidence="2">
    <location>
        <begin position="20"/>
        <end position="40"/>
    </location>
</feature>
<proteinExistence type="predicted"/>
<feature type="region of interest" description="Disordered" evidence="1">
    <location>
        <begin position="484"/>
        <end position="508"/>
    </location>
</feature>
<keyword evidence="2" id="KW-0812">Transmembrane</keyword>
<keyword evidence="2" id="KW-1133">Transmembrane helix</keyword>